<dbReference type="PANTHER" id="PTHR35936">
    <property type="entry name" value="MEMBRANE-BOUND LYTIC MUREIN TRANSGLYCOSYLASE F"/>
    <property type="match status" value="1"/>
</dbReference>
<feature type="chain" id="PRO_5038673659" description="Solute-binding protein family 3/N-terminal domain-containing protein" evidence="2">
    <location>
        <begin position="31"/>
        <end position="284"/>
    </location>
</feature>
<comment type="caution">
    <text evidence="4">The sequence shown here is derived from an EMBL/GenBank/DDBJ whole genome shotgun (WGS) entry which is preliminary data.</text>
</comment>
<reference evidence="4 5" key="1">
    <citation type="submission" date="2009-01" db="EMBL/GenBank/DDBJ databases">
        <authorList>
            <person name="Fulton L."/>
            <person name="Clifton S."/>
            <person name="Fulton B."/>
            <person name="Xu J."/>
            <person name="Minx P."/>
            <person name="Pepin K.H."/>
            <person name="Johnson M."/>
            <person name="Bhonagiri V."/>
            <person name="Nash W.E."/>
            <person name="Mardis E.R."/>
            <person name="Wilson R.K."/>
        </authorList>
    </citation>
    <scope>NUCLEOTIDE SEQUENCE [LARGE SCALE GENOMIC DNA]</scope>
    <source>
        <strain evidence="5">DSM 10507 / JCM 14656 / S5a33</strain>
    </source>
</reference>
<dbReference type="SUPFAM" id="SSF53850">
    <property type="entry name" value="Periplasmic binding protein-like II"/>
    <property type="match status" value="1"/>
</dbReference>
<dbReference type="Proteomes" id="UP000003100">
    <property type="component" value="Unassembled WGS sequence"/>
</dbReference>
<dbReference type="eggNOG" id="COG0834">
    <property type="taxonomic scope" value="Bacteria"/>
</dbReference>
<keyword evidence="1 2" id="KW-0732">Signal</keyword>
<dbReference type="Gene3D" id="3.40.190.10">
    <property type="entry name" value="Periplasmic binding protein-like II"/>
    <property type="match status" value="2"/>
</dbReference>
<feature type="signal peptide" evidence="2">
    <location>
        <begin position="1"/>
        <end position="30"/>
    </location>
</feature>
<dbReference type="PATRIC" id="fig|476272.21.peg.2956"/>
<evidence type="ECO:0000313" key="5">
    <source>
        <dbReference type="Proteomes" id="UP000003100"/>
    </source>
</evidence>
<keyword evidence="5" id="KW-1185">Reference proteome</keyword>
<name>C0CL85_BLAHS</name>
<evidence type="ECO:0000256" key="2">
    <source>
        <dbReference type="SAM" id="SignalP"/>
    </source>
</evidence>
<dbReference type="CDD" id="cd13530">
    <property type="entry name" value="PBP2_peptides_like"/>
    <property type="match status" value="1"/>
</dbReference>
<feature type="domain" description="Solute-binding protein family 3/N-terminal" evidence="3">
    <location>
        <begin position="52"/>
        <end position="274"/>
    </location>
</feature>
<reference evidence="4 5" key="2">
    <citation type="submission" date="2009-02" db="EMBL/GenBank/DDBJ databases">
        <title>Draft genome sequence of Blautia hydrogenotrophica DSM 10507 (Ruminococcus hydrogenotrophicus DSM 10507).</title>
        <authorList>
            <person name="Sudarsanam P."/>
            <person name="Ley R."/>
            <person name="Guruge J."/>
            <person name="Turnbaugh P.J."/>
            <person name="Mahowald M."/>
            <person name="Liep D."/>
            <person name="Gordon J."/>
        </authorList>
    </citation>
    <scope>NUCLEOTIDE SEQUENCE [LARGE SCALE GENOMIC DNA]</scope>
    <source>
        <strain evidence="5">DSM 10507 / JCM 14656 / S5a33</strain>
    </source>
</reference>
<dbReference type="PANTHER" id="PTHR35936:SF19">
    <property type="entry name" value="AMINO-ACID-BINDING PROTEIN YXEM-RELATED"/>
    <property type="match status" value="1"/>
</dbReference>
<organism evidence="4 5">
    <name type="scientific">Blautia hydrogenotrophica (strain DSM 10507 / JCM 14656 / S5a33)</name>
    <name type="common">Ruminococcus hydrogenotrophicus</name>
    <dbReference type="NCBI Taxonomy" id="476272"/>
    <lineage>
        <taxon>Bacteria</taxon>
        <taxon>Bacillati</taxon>
        <taxon>Bacillota</taxon>
        <taxon>Clostridia</taxon>
        <taxon>Lachnospirales</taxon>
        <taxon>Lachnospiraceae</taxon>
        <taxon>Blautia</taxon>
    </lineage>
</organism>
<dbReference type="Pfam" id="PF00497">
    <property type="entry name" value="SBP_bac_3"/>
    <property type="match status" value="1"/>
</dbReference>
<accession>C0CL85</accession>
<evidence type="ECO:0000259" key="3">
    <source>
        <dbReference type="SMART" id="SM00062"/>
    </source>
</evidence>
<dbReference type="InterPro" id="IPR001638">
    <property type="entry name" value="Solute-binding_3/MltF_N"/>
</dbReference>
<gene>
    <name evidence="4" type="ORF">RUMHYD_01606</name>
</gene>
<dbReference type="AlphaFoldDB" id="C0CL85"/>
<dbReference type="HOGENOM" id="CLU_019602_18_2_9"/>
<dbReference type="RefSeq" id="WP_005947889.1">
    <property type="nucleotide sequence ID" value="NZ_CP136423.1"/>
</dbReference>
<evidence type="ECO:0000256" key="1">
    <source>
        <dbReference type="ARBA" id="ARBA00022729"/>
    </source>
</evidence>
<evidence type="ECO:0000313" key="4">
    <source>
        <dbReference type="EMBL" id="EEG49470.1"/>
    </source>
</evidence>
<sequence length="284" mass="30240">MKKIGAMKKVVAFMLSAMLMVCLGACGSSSSDGSASADKEAQTLNKVLKNGKLTVVLNIGNAPWTYKDDSTGEYTGMAVELIQGYCDQLGVECSIEPLEFSSLISSVNSGKADIICTNLSRTVERSTNVMFSDPVGIDYGVVICKKGAFSSLDEVNQEGVTLTTETGSSFEGVVADVFPNATMSAVDTTPNALAAVNAGRADGMVTNLAIAKELVAANEGLEIMEDYCYTDVMAFAVDNTYLNTTLLGSFNSYLRNIKSNGTYGEIYEKYIGTKWEPTYTDSAV</sequence>
<proteinExistence type="predicted"/>
<protein>
    <recommendedName>
        <fullName evidence="3">Solute-binding protein family 3/N-terminal domain-containing protein</fullName>
    </recommendedName>
</protein>
<dbReference type="EMBL" id="ACBZ01000078">
    <property type="protein sequence ID" value="EEG49470.1"/>
    <property type="molecule type" value="Genomic_DNA"/>
</dbReference>
<dbReference type="SMART" id="SM00062">
    <property type="entry name" value="PBPb"/>
    <property type="match status" value="1"/>
</dbReference>
<dbReference type="GeneID" id="86820252"/>